<keyword evidence="5" id="KW-1185">Reference proteome</keyword>
<feature type="domain" description="FAD-binding PCMH-type" evidence="3">
    <location>
        <begin position="105"/>
        <end position="283"/>
    </location>
</feature>
<reference evidence="4" key="1">
    <citation type="journal article" date="2020" name="Stud. Mycol.">
        <title>101 Dothideomycetes genomes: a test case for predicting lifestyles and emergence of pathogens.</title>
        <authorList>
            <person name="Haridas S."/>
            <person name="Albert R."/>
            <person name="Binder M."/>
            <person name="Bloem J."/>
            <person name="Labutti K."/>
            <person name="Salamov A."/>
            <person name="Andreopoulos B."/>
            <person name="Baker S."/>
            <person name="Barry K."/>
            <person name="Bills G."/>
            <person name="Bluhm B."/>
            <person name="Cannon C."/>
            <person name="Castanera R."/>
            <person name="Culley D."/>
            <person name="Daum C."/>
            <person name="Ezra D."/>
            <person name="Gonzalez J."/>
            <person name="Henrissat B."/>
            <person name="Kuo A."/>
            <person name="Liang C."/>
            <person name="Lipzen A."/>
            <person name="Lutzoni F."/>
            <person name="Magnuson J."/>
            <person name="Mondo S."/>
            <person name="Nolan M."/>
            <person name="Ohm R."/>
            <person name="Pangilinan J."/>
            <person name="Park H.-J."/>
            <person name="Ramirez L."/>
            <person name="Alfaro M."/>
            <person name="Sun H."/>
            <person name="Tritt A."/>
            <person name="Yoshinaga Y."/>
            <person name="Zwiers L.-H."/>
            <person name="Turgeon B."/>
            <person name="Goodwin S."/>
            <person name="Spatafora J."/>
            <person name="Crous P."/>
            <person name="Grigoriev I."/>
        </authorList>
    </citation>
    <scope>NUCLEOTIDE SEQUENCE</scope>
    <source>
        <strain evidence="4">CBS 627.86</strain>
    </source>
</reference>
<dbReference type="InterPro" id="IPR016169">
    <property type="entry name" value="FAD-bd_PCMH_sub2"/>
</dbReference>
<dbReference type="InterPro" id="IPR050432">
    <property type="entry name" value="FAD-linked_Oxidoreductases_BP"/>
</dbReference>
<dbReference type="InterPro" id="IPR006094">
    <property type="entry name" value="Oxid_FAD_bind_N"/>
</dbReference>
<dbReference type="PANTHER" id="PTHR13878:SF91">
    <property type="entry name" value="FAD BINDING DOMAIN PROTEIN (AFU_ORTHOLOGUE AFUA_6G12070)-RELATED"/>
    <property type="match status" value="1"/>
</dbReference>
<name>A0A6A5ZMH3_9PLEO</name>
<dbReference type="AlphaFoldDB" id="A0A6A5ZMH3"/>
<dbReference type="PROSITE" id="PS51387">
    <property type="entry name" value="FAD_PCMH"/>
    <property type="match status" value="1"/>
</dbReference>
<dbReference type="Pfam" id="PF01565">
    <property type="entry name" value="FAD_binding_4"/>
    <property type="match status" value="1"/>
</dbReference>
<proteinExistence type="inferred from homology"/>
<evidence type="ECO:0000313" key="5">
    <source>
        <dbReference type="Proteomes" id="UP000799770"/>
    </source>
</evidence>
<dbReference type="Pfam" id="PF08031">
    <property type="entry name" value="BBE"/>
    <property type="match status" value="1"/>
</dbReference>
<comment type="similarity">
    <text evidence="1">Belongs to the oxygen-dependent FAD-linked oxidoreductase family.</text>
</comment>
<accession>A0A6A5ZMH3</accession>
<dbReference type="GO" id="GO:0071949">
    <property type="term" value="F:FAD binding"/>
    <property type="evidence" value="ECO:0007669"/>
    <property type="project" value="InterPro"/>
</dbReference>
<dbReference type="SUPFAM" id="SSF56176">
    <property type="entry name" value="FAD-binding/transporter-associated domain-like"/>
    <property type="match status" value="1"/>
</dbReference>
<organism evidence="4 5">
    <name type="scientific">Lophiotrema nucula</name>
    <dbReference type="NCBI Taxonomy" id="690887"/>
    <lineage>
        <taxon>Eukaryota</taxon>
        <taxon>Fungi</taxon>
        <taxon>Dikarya</taxon>
        <taxon>Ascomycota</taxon>
        <taxon>Pezizomycotina</taxon>
        <taxon>Dothideomycetes</taxon>
        <taxon>Pleosporomycetidae</taxon>
        <taxon>Pleosporales</taxon>
        <taxon>Lophiotremataceae</taxon>
        <taxon>Lophiotrema</taxon>
    </lineage>
</organism>
<dbReference type="Gene3D" id="3.30.465.10">
    <property type="match status" value="2"/>
</dbReference>
<dbReference type="Proteomes" id="UP000799770">
    <property type="component" value="Unassembled WGS sequence"/>
</dbReference>
<dbReference type="InterPro" id="IPR036318">
    <property type="entry name" value="FAD-bd_PCMH-like_sf"/>
</dbReference>
<dbReference type="GO" id="GO:0016491">
    <property type="term" value="F:oxidoreductase activity"/>
    <property type="evidence" value="ECO:0007669"/>
    <property type="project" value="UniProtKB-KW"/>
</dbReference>
<keyword evidence="2" id="KW-0560">Oxidoreductase</keyword>
<sequence>MVFASPTPAQLHRSTSCRYLPTDTEWPSKGEWGRLNATIGGRLIRGLPLAQACHDPYLSSAVCANVQERWPTGSLYIENPVNVMSPYWLNNTCSPFSNANATCSLGNIASYAININDAATAAAGILFAKEKNIRLSIKNTGHDFLGRSSGKGSLALWTHNLKSISFTDYKSPVYKGPAVKLGAGVSAGEALQAVTEKGFRITVGYVPTVGLVGGFLQNGGYGPLGSSYGLGADNALEFEVVTTSGKHLTASPTSNSDLYWALSGGGSGNYALVLSVTVKVHGDGPVAGAAFGFVNTNTDSFWAAIKAWYERLLVLNSIPGFSTIFVYNSELFLLVEATLPGGSKSDINTAIDPFLQKLKALNLPVIGNKTTQNPTFSKHYYAYLPADIESAWPSNNSVGGQLLPRSVVQNNLTALISTYRQILEDDTVPESQIGGASNNLTHGSTGIPANTNAILPAWRDSLCTASAGIRFSEAASVEDLQFYQAKVNEWQDLLRPLSPNNGAYINEATFDNPNWKSEYFGANYDRLLKVKKKYDPEFTLWQHASVGADIYWKEGEDGRLCRV</sequence>
<evidence type="ECO:0000313" key="4">
    <source>
        <dbReference type="EMBL" id="KAF2120204.1"/>
    </source>
</evidence>
<protein>
    <submittedName>
        <fullName evidence="4">FAD binding domain-containing protein</fullName>
    </submittedName>
</protein>
<dbReference type="EMBL" id="ML977314">
    <property type="protein sequence ID" value="KAF2120204.1"/>
    <property type="molecule type" value="Genomic_DNA"/>
</dbReference>
<evidence type="ECO:0000259" key="3">
    <source>
        <dbReference type="PROSITE" id="PS51387"/>
    </source>
</evidence>
<evidence type="ECO:0000256" key="1">
    <source>
        <dbReference type="ARBA" id="ARBA00005466"/>
    </source>
</evidence>
<dbReference type="OrthoDB" id="9983560at2759"/>
<evidence type="ECO:0000256" key="2">
    <source>
        <dbReference type="ARBA" id="ARBA00023002"/>
    </source>
</evidence>
<dbReference type="PANTHER" id="PTHR13878">
    <property type="entry name" value="GULONOLACTONE OXIDASE"/>
    <property type="match status" value="1"/>
</dbReference>
<dbReference type="InterPro" id="IPR016166">
    <property type="entry name" value="FAD-bd_PCMH"/>
</dbReference>
<gene>
    <name evidence="4" type="ORF">BDV96DRAFT_485479</name>
</gene>
<dbReference type="InterPro" id="IPR012951">
    <property type="entry name" value="BBE"/>
</dbReference>